<keyword evidence="4" id="KW-0410">Iron transport</keyword>
<keyword evidence="2 11" id="KW-0813">Transport</keyword>
<protein>
    <submittedName>
        <fullName evidence="16">Iron complex outermembrane recepter protein</fullName>
    </submittedName>
</protein>
<evidence type="ECO:0000259" key="14">
    <source>
        <dbReference type="Pfam" id="PF00593"/>
    </source>
</evidence>
<keyword evidence="7" id="KW-0406">Ion transport</keyword>
<dbReference type="InterPro" id="IPR036942">
    <property type="entry name" value="Beta-barrel_TonB_sf"/>
</dbReference>
<dbReference type="InterPro" id="IPR000531">
    <property type="entry name" value="Beta-barrel_TonB"/>
</dbReference>
<feature type="chain" id="PRO_5012143012" evidence="13">
    <location>
        <begin position="23"/>
        <end position="720"/>
    </location>
</feature>
<sequence>MNTKNLLIGISALTLLPGVAFAQDADAGGVSNTGKIEDIIVTAERRETRLQDTPISITAISGQALADRAVTNLIDITQFTPNLTSSSGTVSSNDGNYFIRGIGQQDAFSNVEPGVGVYVDGVYLGRTAGAALDLIDLDRVEVLRGPQGTLFGRNTIGGAVSLTTRKPADSFGGRALLRVGERSRIDGSLSVDAPIAPGLLTSKVSLLTKNIHGAFRNIGPAGGRAGDVRVLAGRAAFHFTPTSNLTIDTTVDATRRRGTAQCSFTTGFNPASAGVPAGANNRVSPNRSLCYSSIVDNDARLNTWGVATTVALDLGAFTLKGISGYRRLRQYAPVDNDGSDFDLYDLITRKRQSQLSQELQAFGKAFGDRLTWLVGGYYFNEKIHELQRLTFAVAGPNYFRFRDFAPHTKSYAVFGQASFDITEQLSVTGGLRWTRDDKSMDVFNQDQRGGVFTTVVDTLAKRHWDAVTPKIGVEWKAQEDWLLYASYSEGFRGGGFNARVRAANQLISFDPEKAKVIEAGSKVDMFDQRLRFNLAAFHTSYRSIQILALQNGFFSNRNAGDARLYGFEAELTAKPAEGLLVNGGVGYTHSRYRNLLPGIGLTTSSRLPYAPEWTVTMGGQYSRDLPGLGQGTVRIDYAYKSRQNIFSPTSLEPGYGLVNARGSLKINDRLEFAVYGRNIFNKHYAVYRSVDLSGGAGSLGISNEFQGERRELGVEASIRF</sequence>
<dbReference type="Proteomes" id="UP000189818">
    <property type="component" value="Unassembled WGS sequence"/>
</dbReference>
<dbReference type="PROSITE" id="PS52016">
    <property type="entry name" value="TONB_DEPENDENT_REC_3"/>
    <property type="match status" value="1"/>
</dbReference>
<evidence type="ECO:0000256" key="6">
    <source>
        <dbReference type="ARBA" id="ARBA00023004"/>
    </source>
</evidence>
<dbReference type="Pfam" id="PF00593">
    <property type="entry name" value="TonB_dep_Rec_b-barrel"/>
    <property type="match status" value="1"/>
</dbReference>
<dbReference type="AlphaFoldDB" id="A0A1T5EIN9"/>
<dbReference type="SUPFAM" id="SSF56935">
    <property type="entry name" value="Porins"/>
    <property type="match status" value="1"/>
</dbReference>
<feature type="domain" description="TonB-dependent receptor plug" evidence="15">
    <location>
        <begin position="50"/>
        <end position="159"/>
    </location>
</feature>
<evidence type="ECO:0000256" key="8">
    <source>
        <dbReference type="ARBA" id="ARBA00023077"/>
    </source>
</evidence>
<dbReference type="InterPro" id="IPR039426">
    <property type="entry name" value="TonB-dep_rcpt-like"/>
</dbReference>
<feature type="domain" description="TonB-dependent receptor-like beta-barrel" evidence="14">
    <location>
        <begin position="253"/>
        <end position="679"/>
    </location>
</feature>
<keyword evidence="9 11" id="KW-0472">Membrane</keyword>
<keyword evidence="10 11" id="KW-0998">Cell outer membrane</keyword>
<evidence type="ECO:0000259" key="15">
    <source>
        <dbReference type="Pfam" id="PF07715"/>
    </source>
</evidence>
<comment type="similarity">
    <text evidence="11 12">Belongs to the TonB-dependent receptor family.</text>
</comment>
<keyword evidence="13" id="KW-0732">Signal</keyword>
<gene>
    <name evidence="16" type="ORF">SAMN06295920_10721</name>
</gene>
<accession>A0A1T5EIN9</accession>
<dbReference type="InterPro" id="IPR012910">
    <property type="entry name" value="Plug_dom"/>
</dbReference>
<dbReference type="STRING" id="439228.SAMN06295920_10721"/>
<evidence type="ECO:0000256" key="3">
    <source>
        <dbReference type="ARBA" id="ARBA00022452"/>
    </source>
</evidence>
<evidence type="ECO:0000313" key="17">
    <source>
        <dbReference type="Proteomes" id="UP000189818"/>
    </source>
</evidence>
<dbReference type="GO" id="GO:0009279">
    <property type="term" value="C:cell outer membrane"/>
    <property type="evidence" value="ECO:0007669"/>
    <property type="project" value="UniProtKB-SubCell"/>
</dbReference>
<keyword evidence="8 12" id="KW-0798">TonB box</keyword>
<name>A0A1T5EIN9_9SPHN</name>
<reference evidence="17" key="1">
    <citation type="submission" date="2017-02" db="EMBL/GenBank/DDBJ databases">
        <authorList>
            <person name="Varghese N."/>
            <person name="Submissions S."/>
        </authorList>
    </citation>
    <scope>NUCLEOTIDE SEQUENCE [LARGE SCALE GENOMIC DNA]</scope>
    <source>
        <strain evidence="17">UM2</strain>
    </source>
</reference>
<dbReference type="CDD" id="cd01347">
    <property type="entry name" value="ligand_gated_channel"/>
    <property type="match status" value="1"/>
</dbReference>
<dbReference type="Gene3D" id="2.40.170.20">
    <property type="entry name" value="TonB-dependent receptor, beta-barrel domain"/>
    <property type="match status" value="1"/>
</dbReference>
<evidence type="ECO:0000313" key="16">
    <source>
        <dbReference type="EMBL" id="SKB83628.1"/>
    </source>
</evidence>
<dbReference type="OrthoDB" id="9760333at2"/>
<keyword evidence="6" id="KW-0408">Iron</keyword>
<dbReference type="PANTHER" id="PTHR32552">
    <property type="entry name" value="FERRICHROME IRON RECEPTOR-RELATED"/>
    <property type="match status" value="1"/>
</dbReference>
<keyword evidence="17" id="KW-1185">Reference proteome</keyword>
<evidence type="ECO:0000256" key="2">
    <source>
        <dbReference type="ARBA" id="ARBA00022448"/>
    </source>
</evidence>
<evidence type="ECO:0000256" key="9">
    <source>
        <dbReference type="ARBA" id="ARBA00023136"/>
    </source>
</evidence>
<evidence type="ECO:0000256" key="11">
    <source>
        <dbReference type="PROSITE-ProRule" id="PRU01360"/>
    </source>
</evidence>
<comment type="subcellular location">
    <subcellularLocation>
        <location evidence="1 11">Cell outer membrane</location>
        <topology evidence="1 11">Multi-pass membrane protein</topology>
    </subcellularLocation>
</comment>
<evidence type="ECO:0000256" key="12">
    <source>
        <dbReference type="RuleBase" id="RU003357"/>
    </source>
</evidence>
<feature type="signal peptide" evidence="13">
    <location>
        <begin position="1"/>
        <end position="22"/>
    </location>
</feature>
<dbReference type="PANTHER" id="PTHR32552:SF81">
    <property type="entry name" value="TONB-DEPENDENT OUTER MEMBRANE RECEPTOR"/>
    <property type="match status" value="1"/>
</dbReference>
<evidence type="ECO:0000256" key="5">
    <source>
        <dbReference type="ARBA" id="ARBA00022692"/>
    </source>
</evidence>
<dbReference type="RefSeq" id="WP_079649124.1">
    <property type="nucleotide sequence ID" value="NZ_FUYM01000007.1"/>
</dbReference>
<dbReference type="Pfam" id="PF07715">
    <property type="entry name" value="Plug"/>
    <property type="match status" value="1"/>
</dbReference>
<evidence type="ECO:0000256" key="13">
    <source>
        <dbReference type="SAM" id="SignalP"/>
    </source>
</evidence>
<organism evidence="16 17">
    <name type="scientific">Rhizorhabdus histidinilytica</name>
    <dbReference type="NCBI Taxonomy" id="439228"/>
    <lineage>
        <taxon>Bacteria</taxon>
        <taxon>Pseudomonadati</taxon>
        <taxon>Pseudomonadota</taxon>
        <taxon>Alphaproteobacteria</taxon>
        <taxon>Sphingomonadales</taxon>
        <taxon>Sphingomonadaceae</taxon>
        <taxon>Rhizorhabdus</taxon>
    </lineage>
</organism>
<evidence type="ECO:0000256" key="4">
    <source>
        <dbReference type="ARBA" id="ARBA00022496"/>
    </source>
</evidence>
<evidence type="ECO:0000256" key="1">
    <source>
        <dbReference type="ARBA" id="ARBA00004571"/>
    </source>
</evidence>
<evidence type="ECO:0000256" key="10">
    <source>
        <dbReference type="ARBA" id="ARBA00023237"/>
    </source>
</evidence>
<keyword evidence="5 11" id="KW-0812">Transmembrane</keyword>
<dbReference type="GO" id="GO:0006826">
    <property type="term" value="P:iron ion transport"/>
    <property type="evidence" value="ECO:0007669"/>
    <property type="project" value="UniProtKB-KW"/>
</dbReference>
<dbReference type="EMBL" id="FUYM01000007">
    <property type="protein sequence ID" value="SKB83628.1"/>
    <property type="molecule type" value="Genomic_DNA"/>
</dbReference>
<proteinExistence type="inferred from homology"/>
<keyword evidence="3 11" id="KW-1134">Transmembrane beta strand</keyword>
<evidence type="ECO:0000256" key="7">
    <source>
        <dbReference type="ARBA" id="ARBA00023065"/>
    </source>
</evidence>